<feature type="region of interest" description="Disordered" evidence="1">
    <location>
        <begin position="1"/>
        <end position="72"/>
    </location>
</feature>
<accession>A0AAD7AM18</accession>
<reference evidence="3" key="1">
    <citation type="submission" date="2023-03" db="EMBL/GenBank/DDBJ databases">
        <title>Massive genome expansion in bonnet fungi (Mycena s.s.) driven by repeated elements and novel gene families across ecological guilds.</title>
        <authorList>
            <consortium name="Lawrence Berkeley National Laboratory"/>
            <person name="Harder C.B."/>
            <person name="Miyauchi S."/>
            <person name="Viragh M."/>
            <person name="Kuo A."/>
            <person name="Thoen E."/>
            <person name="Andreopoulos B."/>
            <person name="Lu D."/>
            <person name="Skrede I."/>
            <person name="Drula E."/>
            <person name="Henrissat B."/>
            <person name="Morin E."/>
            <person name="Kohler A."/>
            <person name="Barry K."/>
            <person name="LaButti K."/>
            <person name="Morin E."/>
            <person name="Salamov A."/>
            <person name="Lipzen A."/>
            <person name="Mereny Z."/>
            <person name="Hegedus B."/>
            <person name="Baldrian P."/>
            <person name="Stursova M."/>
            <person name="Weitz H."/>
            <person name="Taylor A."/>
            <person name="Grigoriev I.V."/>
            <person name="Nagy L.G."/>
            <person name="Martin F."/>
            <person name="Kauserud H."/>
        </authorList>
    </citation>
    <scope>NUCLEOTIDE SEQUENCE</scope>
    <source>
        <strain evidence="3">CBHHK002</strain>
    </source>
</reference>
<dbReference type="PROSITE" id="PS50097">
    <property type="entry name" value="BTB"/>
    <property type="match status" value="1"/>
</dbReference>
<dbReference type="Proteomes" id="UP001218218">
    <property type="component" value="Unassembled WGS sequence"/>
</dbReference>
<evidence type="ECO:0000313" key="3">
    <source>
        <dbReference type="EMBL" id="KAJ7362604.1"/>
    </source>
</evidence>
<dbReference type="AlphaFoldDB" id="A0AAD7AM18"/>
<proteinExistence type="predicted"/>
<dbReference type="Pfam" id="PF00651">
    <property type="entry name" value="BTB"/>
    <property type="match status" value="1"/>
</dbReference>
<dbReference type="InterPro" id="IPR011333">
    <property type="entry name" value="SKP1/BTB/POZ_sf"/>
</dbReference>
<dbReference type="SMART" id="SM00225">
    <property type="entry name" value="BTB"/>
    <property type="match status" value="1"/>
</dbReference>
<name>A0AAD7AM18_9AGAR</name>
<evidence type="ECO:0000259" key="2">
    <source>
        <dbReference type="PROSITE" id="PS50097"/>
    </source>
</evidence>
<feature type="domain" description="BTB" evidence="2">
    <location>
        <begin position="77"/>
        <end position="164"/>
    </location>
</feature>
<gene>
    <name evidence="3" type="ORF">DFH08DRAFT_841230</name>
</gene>
<dbReference type="InterPro" id="IPR000210">
    <property type="entry name" value="BTB/POZ_dom"/>
</dbReference>
<evidence type="ECO:0000256" key="1">
    <source>
        <dbReference type="SAM" id="MobiDB-lite"/>
    </source>
</evidence>
<dbReference type="Gene3D" id="3.30.710.10">
    <property type="entry name" value="Potassium Channel Kv1.1, Chain A"/>
    <property type="match status" value="1"/>
</dbReference>
<feature type="compositionally biased region" description="Acidic residues" evidence="1">
    <location>
        <begin position="1"/>
        <end position="11"/>
    </location>
</feature>
<protein>
    <recommendedName>
        <fullName evidence="2">BTB domain-containing protein</fullName>
    </recommendedName>
</protein>
<dbReference type="EMBL" id="JARIHO010000004">
    <property type="protein sequence ID" value="KAJ7362604.1"/>
    <property type="molecule type" value="Genomic_DNA"/>
</dbReference>
<dbReference type="SUPFAM" id="SSF54695">
    <property type="entry name" value="POZ domain"/>
    <property type="match status" value="1"/>
</dbReference>
<dbReference type="CDD" id="cd18186">
    <property type="entry name" value="BTB_POZ_ZBTB_KLHL-like"/>
    <property type="match status" value="1"/>
</dbReference>
<organism evidence="3 4">
    <name type="scientific">Mycena albidolilacea</name>
    <dbReference type="NCBI Taxonomy" id="1033008"/>
    <lineage>
        <taxon>Eukaryota</taxon>
        <taxon>Fungi</taxon>
        <taxon>Dikarya</taxon>
        <taxon>Basidiomycota</taxon>
        <taxon>Agaricomycotina</taxon>
        <taxon>Agaricomycetes</taxon>
        <taxon>Agaricomycetidae</taxon>
        <taxon>Agaricales</taxon>
        <taxon>Marasmiineae</taxon>
        <taxon>Mycenaceae</taxon>
        <taxon>Mycena</taxon>
    </lineage>
</organism>
<keyword evidence="4" id="KW-1185">Reference proteome</keyword>
<sequence length="400" mass="43303">MSESELYEDMEAVTLENEVAGSETHGGDVPPTHEVPKNEAATAPEQVPPAQEKAPTTPVPAPTGPRDAGAPFDDEDADMILRSSDLVDFRVHKLFLSKASLVFRDMFSLHGRGPLSSSSSSPNAAYPDAYSPTGLPIVPLLDEPAPAVDMLLRFCYIPLIPTPSTLSDIELALHLGSKFQMPHVLSAAKSSILGQMESGVLPADRVFAFGWLHRQRDIVLAAASHPSREPLLAGPPYPEYELIPALALHKLLAFRRQARALAATSALCGDFSWITRPHIELFIEVLPDEPAPRCKCPATRFHEPEADFPGFPTQAELGAERGLVDWFWAFLRAGMARMAKATVQEAMDAVRDPALAAPGIEAAHGCPVCETRAGPALADFGVAWAQVIDERRELTIQTPF</sequence>
<comment type="caution">
    <text evidence="3">The sequence shown here is derived from an EMBL/GenBank/DDBJ whole genome shotgun (WGS) entry which is preliminary data.</text>
</comment>
<evidence type="ECO:0000313" key="4">
    <source>
        <dbReference type="Proteomes" id="UP001218218"/>
    </source>
</evidence>